<accession>A0A8T0FVN8</accession>
<reference evidence="1" key="1">
    <citation type="journal article" date="2020" name="bioRxiv">
        <title>Chromosome-level reference genome of the European wasp spider Argiope bruennichi: a resource for studies on range expansion and evolutionary adaptation.</title>
        <authorList>
            <person name="Sheffer M.M."/>
            <person name="Hoppe A."/>
            <person name="Krehenwinkel H."/>
            <person name="Uhl G."/>
            <person name="Kuss A.W."/>
            <person name="Jensen L."/>
            <person name="Jensen C."/>
            <person name="Gillespie R.G."/>
            <person name="Hoff K.J."/>
            <person name="Prost S."/>
        </authorList>
    </citation>
    <scope>NUCLEOTIDE SEQUENCE</scope>
</reference>
<sequence>MDTATHTNHTGDPVWIENSSATFLNHLTQIQNEAKSSSKETILAGERVRWLFNPISPLPLYPTPNNFWPLCPNFSLTAATRLPDQDFTLLWTLRPTRRTLTIVIKPYAFQIQDFSKIKSRKATYEYANCVTYGSERK</sequence>
<evidence type="ECO:0000313" key="1">
    <source>
        <dbReference type="EMBL" id="KAF8794345.1"/>
    </source>
</evidence>
<reference evidence="1" key="2">
    <citation type="submission" date="2020-06" db="EMBL/GenBank/DDBJ databases">
        <authorList>
            <person name="Sheffer M."/>
        </authorList>
    </citation>
    <scope>NUCLEOTIDE SEQUENCE</scope>
</reference>
<proteinExistence type="predicted"/>
<keyword evidence="2" id="KW-1185">Reference proteome</keyword>
<protein>
    <submittedName>
        <fullName evidence="1">Uncharacterized protein</fullName>
    </submittedName>
</protein>
<dbReference type="Proteomes" id="UP000807504">
    <property type="component" value="Unassembled WGS sequence"/>
</dbReference>
<evidence type="ECO:0000313" key="2">
    <source>
        <dbReference type="Proteomes" id="UP000807504"/>
    </source>
</evidence>
<gene>
    <name evidence="1" type="ORF">HNY73_002336</name>
</gene>
<organism evidence="1 2">
    <name type="scientific">Argiope bruennichi</name>
    <name type="common">Wasp spider</name>
    <name type="synonym">Aranea bruennichi</name>
    <dbReference type="NCBI Taxonomy" id="94029"/>
    <lineage>
        <taxon>Eukaryota</taxon>
        <taxon>Metazoa</taxon>
        <taxon>Ecdysozoa</taxon>
        <taxon>Arthropoda</taxon>
        <taxon>Chelicerata</taxon>
        <taxon>Arachnida</taxon>
        <taxon>Araneae</taxon>
        <taxon>Araneomorphae</taxon>
        <taxon>Entelegynae</taxon>
        <taxon>Araneoidea</taxon>
        <taxon>Araneidae</taxon>
        <taxon>Argiope</taxon>
    </lineage>
</organism>
<name>A0A8T0FVN8_ARGBR</name>
<dbReference type="EMBL" id="JABXBU010000002">
    <property type="protein sequence ID" value="KAF8794345.1"/>
    <property type="molecule type" value="Genomic_DNA"/>
</dbReference>
<comment type="caution">
    <text evidence="1">The sequence shown here is derived from an EMBL/GenBank/DDBJ whole genome shotgun (WGS) entry which is preliminary data.</text>
</comment>
<dbReference type="AlphaFoldDB" id="A0A8T0FVN8"/>